<organism evidence="1 2">
    <name type="scientific">Streptomyces phage Diane</name>
    <dbReference type="NCBI Taxonomy" id="2041207"/>
    <lineage>
        <taxon>Viruses</taxon>
        <taxon>Duplodnaviria</taxon>
        <taxon>Heunggongvirae</taxon>
        <taxon>Uroviricota</taxon>
        <taxon>Caudoviricetes</taxon>
        <taxon>Arquatrovirinae</taxon>
        <taxon>Omarvirus</taxon>
        <taxon>Omarvirus diane</taxon>
    </lineage>
</organism>
<accession>A0A291LHH8</accession>
<dbReference type="EMBL" id="MF766046">
    <property type="protein sequence ID" value="ATI18829.1"/>
    <property type="molecule type" value="Genomic_DNA"/>
</dbReference>
<name>A0A291LHH8_9CAUD</name>
<sequence length="128" mass="14227">MAVGYQRADVEQVLPYLHDAEAAYGIKSEIYVEDGMPKGYSDPSKGNSVFASLADVRRAWDQGPLSLVEKQAVFMRYVLDDVLDDIAAHQGVSERGALYRVERGVGKLTAHLNGDKYIDGYDQLEDEQ</sequence>
<keyword evidence="2" id="KW-1185">Reference proteome</keyword>
<evidence type="ECO:0000313" key="2">
    <source>
        <dbReference type="Proteomes" id="UP000230725"/>
    </source>
</evidence>
<protein>
    <submittedName>
        <fullName evidence="1">DNA binding protein</fullName>
    </submittedName>
</protein>
<gene>
    <name evidence="1" type="ORF">SEA_DIANE_45</name>
</gene>
<reference evidence="1 2" key="1">
    <citation type="submission" date="2017-08" db="EMBL/GenBank/DDBJ databases">
        <authorList>
            <person name="Jones O.D."/>
            <person name="Rapp I.M."/>
            <person name="Layton S."/>
            <person name="Bhuiyan S."/>
            <person name="Kim T."/>
            <person name="Hughes L.E."/>
            <person name="Garlena R.A."/>
            <person name="Russell D.A."/>
            <person name="Pope W.H."/>
            <person name="Jacobs-Sera D."/>
            <person name="Hendrix R.W."/>
            <person name="Hatfull G.F."/>
        </authorList>
    </citation>
    <scope>NUCLEOTIDE SEQUENCE [LARGE SCALE GENOMIC DNA]</scope>
</reference>
<dbReference type="Proteomes" id="UP000230725">
    <property type="component" value="Segment"/>
</dbReference>
<evidence type="ECO:0000313" key="1">
    <source>
        <dbReference type="EMBL" id="ATI18829.1"/>
    </source>
</evidence>
<proteinExistence type="predicted"/>